<proteinExistence type="predicted"/>
<dbReference type="InterPro" id="IPR046174">
    <property type="entry name" value="DUF6176"/>
</dbReference>
<dbReference type="Pfam" id="PF19673">
    <property type="entry name" value="DUF6176"/>
    <property type="match status" value="1"/>
</dbReference>
<dbReference type="EMBL" id="FNWL01000002">
    <property type="protein sequence ID" value="SEH14595.1"/>
    <property type="molecule type" value="Genomic_DNA"/>
</dbReference>
<gene>
    <name evidence="1" type="ORF">SAMN04487967_1677</name>
</gene>
<evidence type="ECO:0000313" key="1">
    <source>
        <dbReference type="EMBL" id="SEH14595.1"/>
    </source>
</evidence>
<accession>A0A1H6FXY2</accession>
<keyword evidence="2" id="KW-1185">Reference proteome</keyword>
<dbReference type="OrthoDB" id="197321at2157"/>
<organism evidence="1 2">
    <name type="scientific">Natronorubrum sediminis</name>
    <dbReference type="NCBI Taxonomy" id="640943"/>
    <lineage>
        <taxon>Archaea</taxon>
        <taxon>Methanobacteriati</taxon>
        <taxon>Methanobacteriota</taxon>
        <taxon>Stenosarchaea group</taxon>
        <taxon>Halobacteria</taxon>
        <taxon>Halobacteriales</taxon>
        <taxon>Natrialbaceae</taxon>
        <taxon>Natronorubrum</taxon>
    </lineage>
</organism>
<protein>
    <submittedName>
        <fullName evidence="1">Uncharacterized protein</fullName>
    </submittedName>
</protein>
<dbReference type="AlphaFoldDB" id="A0A1H6FXY2"/>
<sequence length="130" mass="15039">MAETFIRKQKIRPGKTERLREWIAEMVDETEADSKGVQDIWEAESLHTISLFIEHTEDGDYFVWYLEAESMEQLVNARHASTHPLHDVEDAMMEEVLENPDEAGDFEPLLHGVSPERSSDFVVQQYADES</sequence>
<dbReference type="RefSeq" id="WP_139305388.1">
    <property type="nucleotide sequence ID" value="NZ_FNWL01000002.1"/>
</dbReference>
<reference evidence="2" key="1">
    <citation type="submission" date="2016-10" db="EMBL/GenBank/DDBJ databases">
        <authorList>
            <person name="Varghese N."/>
            <person name="Submissions S."/>
        </authorList>
    </citation>
    <scope>NUCLEOTIDE SEQUENCE [LARGE SCALE GENOMIC DNA]</scope>
    <source>
        <strain evidence="2">CGMCC 1.8981</strain>
    </source>
</reference>
<evidence type="ECO:0000313" key="2">
    <source>
        <dbReference type="Proteomes" id="UP000199112"/>
    </source>
</evidence>
<dbReference type="Proteomes" id="UP000199112">
    <property type="component" value="Unassembled WGS sequence"/>
</dbReference>
<name>A0A1H6FXY2_9EURY</name>